<proteinExistence type="inferred from homology"/>
<keyword evidence="5" id="KW-1185">Reference proteome</keyword>
<evidence type="ECO:0000259" key="3">
    <source>
        <dbReference type="Pfam" id="PF07978"/>
    </source>
</evidence>
<evidence type="ECO:0000313" key="4">
    <source>
        <dbReference type="EMBL" id="OWK09588.1"/>
    </source>
</evidence>
<feature type="domain" description="NIPSNAP" evidence="3">
    <location>
        <begin position="42"/>
        <end position="83"/>
    </location>
</feature>
<evidence type="ECO:0000313" key="5">
    <source>
        <dbReference type="Proteomes" id="UP000242450"/>
    </source>
</evidence>
<dbReference type="PANTHER" id="PTHR21017">
    <property type="entry name" value="NIPSNAP-RELATED"/>
    <property type="match status" value="1"/>
</dbReference>
<comment type="similarity">
    <text evidence="1">Belongs to the NipSnap family.</text>
</comment>
<organism evidence="4 5">
    <name type="scientific">Cervus elaphus hippelaphus</name>
    <name type="common">European red deer</name>
    <dbReference type="NCBI Taxonomy" id="46360"/>
    <lineage>
        <taxon>Eukaryota</taxon>
        <taxon>Metazoa</taxon>
        <taxon>Chordata</taxon>
        <taxon>Craniata</taxon>
        <taxon>Vertebrata</taxon>
        <taxon>Euteleostomi</taxon>
        <taxon>Mammalia</taxon>
        <taxon>Eutheria</taxon>
        <taxon>Laurasiatheria</taxon>
        <taxon>Artiodactyla</taxon>
        <taxon>Ruminantia</taxon>
        <taxon>Pecora</taxon>
        <taxon>Cervidae</taxon>
        <taxon>Cervinae</taxon>
        <taxon>Cervus</taxon>
    </lineage>
</organism>
<protein>
    <recommendedName>
        <fullName evidence="3">NIPSNAP domain-containing protein</fullName>
    </recommendedName>
</protein>
<feature type="non-terminal residue" evidence="4">
    <location>
        <position position="84"/>
    </location>
</feature>
<dbReference type="Pfam" id="PF07978">
    <property type="entry name" value="NIPSNAP"/>
    <property type="match status" value="1"/>
</dbReference>
<dbReference type="GO" id="GO:0000423">
    <property type="term" value="P:mitophagy"/>
    <property type="evidence" value="ECO:0007669"/>
    <property type="project" value="UniProtKB-ARBA"/>
</dbReference>
<feature type="region of interest" description="Disordered" evidence="2">
    <location>
        <begin position="1"/>
        <end position="23"/>
    </location>
</feature>
<evidence type="ECO:0000256" key="2">
    <source>
        <dbReference type="SAM" id="MobiDB-lite"/>
    </source>
</evidence>
<name>A0A212CUA8_CEREH</name>
<reference evidence="4 5" key="1">
    <citation type="journal article" date="2018" name="Mol. Genet. Genomics">
        <title>The red deer Cervus elaphus genome CerEla1.0: sequencing, annotating, genes, and chromosomes.</title>
        <authorList>
            <person name="Bana N.A."/>
            <person name="Nyiri A."/>
            <person name="Nagy J."/>
            <person name="Frank K."/>
            <person name="Nagy T."/>
            <person name="Steger V."/>
            <person name="Schiller M."/>
            <person name="Lakatos P."/>
            <person name="Sugar L."/>
            <person name="Horn P."/>
            <person name="Barta E."/>
            <person name="Orosz L."/>
        </authorList>
    </citation>
    <scope>NUCLEOTIDE SEQUENCE [LARGE SCALE GENOMIC DNA]</scope>
    <source>
        <strain evidence="4">Hungarian</strain>
    </source>
</reference>
<dbReference type="PANTHER" id="PTHR21017:SF14">
    <property type="entry name" value="PROTEIN NIPSNAP HOMOLOG 2"/>
    <property type="match status" value="1"/>
</dbReference>
<sequence>MSPSHSPDGTYMNSDPASSNQEPCFNGAVTGLVPFASDRMVTKGGFFSHIGQLYMVHHLWAYKALQTREDIRNAVWHKHAWEEL</sequence>
<dbReference type="Proteomes" id="UP000242450">
    <property type="component" value="Chromosome 12"/>
</dbReference>
<comment type="caution">
    <text evidence="4">The sequence shown here is derived from an EMBL/GenBank/DDBJ whole genome shotgun (WGS) entry which is preliminary data.</text>
</comment>
<dbReference type="GO" id="GO:0005739">
    <property type="term" value="C:mitochondrion"/>
    <property type="evidence" value="ECO:0007669"/>
    <property type="project" value="TreeGrafter"/>
</dbReference>
<accession>A0A212CUA8</accession>
<dbReference type="Gene3D" id="3.30.70.100">
    <property type="match status" value="1"/>
</dbReference>
<evidence type="ECO:0000256" key="1">
    <source>
        <dbReference type="ARBA" id="ARBA00005291"/>
    </source>
</evidence>
<gene>
    <name evidence="4" type="ORF">Celaphus_00006677</name>
</gene>
<dbReference type="AlphaFoldDB" id="A0A212CUA8"/>
<dbReference type="InterPro" id="IPR012577">
    <property type="entry name" value="NIPSNAP"/>
</dbReference>
<dbReference type="EMBL" id="MKHE01000012">
    <property type="protein sequence ID" value="OWK09588.1"/>
    <property type="molecule type" value="Genomic_DNA"/>
</dbReference>
<dbReference type="OrthoDB" id="10262843at2759"/>
<dbReference type="InterPro" id="IPR011008">
    <property type="entry name" value="Dimeric_a/b-barrel"/>
</dbReference>
<dbReference type="InterPro" id="IPR051557">
    <property type="entry name" value="NipSnap_domain"/>
</dbReference>
<dbReference type="SUPFAM" id="SSF54909">
    <property type="entry name" value="Dimeric alpha+beta barrel"/>
    <property type="match status" value="1"/>
</dbReference>